<feature type="transmembrane region" description="Helical" evidence="6">
    <location>
        <begin position="319"/>
        <end position="340"/>
    </location>
</feature>
<accession>A0AAV4ZRD4</accession>
<feature type="transmembrane region" description="Helical" evidence="6">
    <location>
        <begin position="405"/>
        <end position="423"/>
    </location>
</feature>
<name>A0AAV4ZRD4_9HYPH</name>
<dbReference type="Pfam" id="PF01943">
    <property type="entry name" value="Polysacc_synt"/>
    <property type="match status" value="1"/>
</dbReference>
<evidence type="ECO:0000256" key="4">
    <source>
        <dbReference type="ARBA" id="ARBA00022989"/>
    </source>
</evidence>
<keyword evidence="5 6" id="KW-0472">Membrane</keyword>
<keyword evidence="2" id="KW-1003">Cell membrane</keyword>
<organism evidence="7 8">
    <name type="scientific">Methylobacterium hispanicum</name>
    <dbReference type="NCBI Taxonomy" id="270350"/>
    <lineage>
        <taxon>Bacteria</taxon>
        <taxon>Pseudomonadati</taxon>
        <taxon>Pseudomonadota</taxon>
        <taxon>Alphaproteobacteria</taxon>
        <taxon>Hyphomicrobiales</taxon>
        <taxon>Methylobacteriaceae</taxon>
        <taxon>Methylobacterium</taxon>
    </lineage>
</organism>
<keyword evidence="3 6" id="KW-0812">Transmembrane</keyword>
<gene>
    <name evidence="7" type="ORF">BHAOGJBA_4136</name>
</gene>
<feature type="transmembrane region" description="Helical" evidence="6">
    <location>
        <begin position="130"/>
        <end position="147"/>
    </location>
</feature>
<evidence type="ECO:0000256" key="2">
    <source>
        <dbReference type="ARBA" id="ARBA00022475"/>
    </source>
</evidence>
<feature type="transmembrane region" description="Helical" evidence="6">
    <location>
        <begin position="168"/>
        <end position="187"/>
    </location>
</feature>
<dbReference type="PANTHER" id="PTHR30250:SF11">
    <property type="entry name" value="O-ANTIGEN TRANSPORTER-RELATED"/>
    <property type="match status" value="1"/>
</dbReference>
<dbReference type="RefSeq" id="WP_238230693.1">
    <property type="nucleotide sequence ID" value="NZ_BPQO01000019.1"/>
</dbReference>
<evidence type="ECO:0000313" key="7">
    <source>
        <dbReference type="EMBL" id="GJD90595.1"/>
    </source>
</evidence>
<feature type="transmembrane region" description="Helical" evidence="6">
    <location>
        <begin position="95"/>
        <end position="118"/>
    </location>
</feature>
<dbReference type="InterPro" id="IPR002797">
    <property type="entry name" value="Polysacc_synth"/>
</dbReference>
<dbReference type="PANTHER" id="PTHR30250">
    <property type="entry name" value="PST FAMILY PREDICTED COLANIC ACID TRANSPORTER"/>
    <property type="match status" value="1"/>
</dbReference>
<reference evidence="7" key="2">
    <citation type="submission" date="2021-08" db="EMBL/GenBank/DDBJ databases">
        <authorList>
            <person name="Tani A."/>
            <person name="Ola A."/>
            <person name="Ogura Y."/>
            <person name="Katsura K."/>
            <person name="Hayashi T."/>
        </authorList>
    </citation>
    <scope>NUCLEOTIDE SEQUENCE</scope>
    <source>
        <strain evidence="7">DSM 16372</strain>
    </source>
</reference>
<feature type="transmembrane region" description="Helical" evidence="6">
    <location>
        <begin position="379"/>
        <end position="399"/>
    </location>
</feature>
<dbReference type="GO" id="GO:0005886">
    <property type="term" value="C:plasma membrane"/>
    <property type="evidence" value="ECO:0007669"/>
    <property type="project" value="UniProtKB-SubCell"/>
</dbReference>
<feature type="transmembrane region" description="Helical" evidence="6">
    <location>
        <begin position="21"/>
        <end position="42"/>
    </location>
</feature>
<comment type="subcellular location">
    <subcellularLocation>
        <location evidence="1">Cell membrane</location>
        <topology evidence="1">Multi-pass membrane protein</topology>
    </subcellularLocation>
</comment>
<dbReference type="Proteomes" id="UP001055247">
    <property type="component" value="Unassembled WGS sequence"/>
</dbReference>
<evidence type="ECO:0008006" key="9">
    <source>
        <dbReference type="Google" id="ProtNLM"/>
    </source>
</evidence>
<dbReference type="InterPro" id="IPR050833">
    <property type="entry name" value="Poly_Biosynth_Transport"/>
</dbReference>
<protein>
    <recommendedName>
        <fullName evidence="9">Polysaccharide biosynthesis protein</fullName>
    </recommendedName>
</protein>
<sequence length="449" mass="45525">MTVSAVAGAAWLRLRTGAAGAALGVFAIRVGAAVLGYGAQVIAARLMGFEGYGVYASLWVWTAMLGHTLTLGLSQGACRFLPTDQARGDLDHARGYLLAGVLLTLAVSAVAALFGLGLAWLHPGTLAEPYGAPFALAACLLPVLALQDYLEGVARSQNWVVLAILPPYLLRQLVMVSALAAAVLAGAPPRAETAMACMLSAALVSAALQACLVARRLRRVLPAGPRRFRVRAWLRACLPIALVDLATTAFGFVDVLLLGLLMPPAAVGVYFAATRVQQFVPFVQFAASAATAQRFSAAGARGDRAALARLVRLQAQATAAATLATGLAVLAAGPLLLALFGEGFGAGVPVLAVLVLGSVTASLFGPGEDLLTMLGGERLCAALTLAALGAAIVLGLLLIPALGLLGAAAALSAATVLRALALARAARAVHGLATPIWSGLRTARAGAGS</sequence>
<evidence type="ECO:0000256" key="6">
    <source>
        <dbReference type="SAM" id="Phobius"/>
    </source>
</evidence>
<feature type="transmembrane region" description="Helical" evidence="6">
    <location>
        <begin position="193"/>
        <end position="212"/>
    </location>
</feature>
<proteinExistence type="predicted"/>
<feature type="transmembrane region" description="Helical" evidence="6">
    <location>
        <begin position="232"/>
        <end position="250"/>
    </location>
</feature>
<evidence type="ECO:0000256" key="1">
    <source>
        <dbReference type="ARBA" id="ARBA00004651"/>
    </source>
</evidence>
<evidence type="ECO:0000313" key="8">
    <source>
        <dbReference type="Proteomes" id="UP001055247"/>
    </source>
</evidence>
<keyword evidence="4 6" id="KW-1133">Transmembrane helix</keyword>
<evidence type="ECO:0000256" key="3">
    <source>
        <dbReference type="ARBA" id="ARBA00022692"/>
    </source>
</evidence>
<reference evidence="7" key="1">
    <citation type="journal article" date="2016" name="Front. Microbiol.">
        <title>Genome Sequence of the Piezophilic, Mesophilic Sulfate-Reducing Bacterium Desulfovibrio indicus J2T.</title>
        <authorList>
            <person name="Cao J."/>
            <person name="Maignien L."/>
            <person name="Shao Z."/>
            <person name="Alain K."/>
            <person name="Jebbar M."/>
        </authorList>
    </citation>
    <scope>NUCLEOTIDE SEQUENCE</scope>
    <source>
        <strain evidence="7">DSM 16372</strain>
    </source>
</reference>
<comment type="caution">
    <text evidence="7">The sequence shown here is derived from an EMBL/GenBank/DDBJ whole genome shotgun (WGS) entry which is preliminary data.</text>
</comment>
<feature type="transmembrane region" description="Helical" evidence="6">
    <location>
        <begin position="54"/>
        <end position="74"/>
    </location>
</feature>
<feature type="transmembrane region" description="Helical" evidence="6">
    <location>
        <begin position="346"/>
        <end position="367"/>
    </location>
</feature>
<dbReference type="EMBL" id="BPQO01000019">
    <property type="protein sequence ID" value="GJD90595.1"/>
    <property type="molecule type" value="Genomic_DNA"/>
</dbReference>
<keyword evidence="8" id="KW-1185">Reference proteome</keyword>
<dbReference type="AlphaFoldDB" id="A0AAV4ZRD4"/>
<evidence type="ECO:0000256" key="5">
    <source>
        <dbReference type="ARBA" id="ARBA00023136"/>
    </source>
</evidence>